<evidence type="ECO:0000256" key="2">
    <source>
        <dbReference type="ARBA" id="ARBA00022980"/>
    </source>
</evidence>
<comment type="function">
    <text evidence="5">Binds 16S rRNA, required for the assembly of 30S particles.</text>
</comment>
<accession>A0A2I4Q2G1</accession>
<organism evidence="6">
    <name type="scientific">Dictyopteris divaricata</name>
    <dbReference type="NCBI Taxonomy" id="156996"/>
    <lineage>
        <taxon>Eukaryota</taxon>
        <taxon>Sar</taxon>
        <taxon>Stramenopiles</taxon>
        <taxon>Ochrophyta</taxon>
        <taxon>PX clade</taxon>
        <taxon>Phaeophyceae</taxon>
        <taxon>Dictyotales</taxon>
        <taxon>Dictyotaceae</taxon>
        <taxon>Dictyopteris</taxon>
    </lineage>
</organism>
<geneLocation type="chloroplast" evidence="6"/>
<comment type="subunit">
    <text evidence="5">Part of the 30S ribosomal subunit.</text>
</comment>
<proteinExistence type="inferred from homology"/>
<dbReference type="GO" id="GO:0003735">
    <property type="term" value="F:structural constituent of ribosome"/>
    <property type="evidence" value="ECO:0007669"/>
    <property type="project" value="InterPro"/>
</dbReference>
<evidence type="ECO:0000256" key="3">
    <source>
        <dbReference type="ARBA" id="ARBA00023274"/>
    </source>
</evidence>
<dbReference type="NCBIfam" id="NF006477">
    <property type="entry name" value="PRK08881.1"/>
    <property type="match status" value="1"/>
</dbReference>
<dbReference type="GO" id="GO:0009507">
    <property type="term" value="C:chloroplast"/>
    <property type="evidence" value="ECO:0007669"/>
    <property type="project" value="UniProtKB-SubCell"/>
</dbReference>
<dbReference type="PANTHER" id="PTHR19836">
    <property type="entry name" value="30S RIBOSOMAL PROTEIN S14"/>
    <property type="match status" value="1"/>
</dbReference>
<dbReference type="RefSeq" id="YP_009455810.1">
    <property type="nucleotide sequence ID" value="NC_036804.1"/>
</dbReference>
<keyword evidence="5" id="KW-0694">RNA-binding</keyword>
<keyword evidence="2 5" id="KW-0689">Ribosomal protein</keyword>
<dbReference type="InterPro" id="IPR018271">
    <property type="entry name" value="Ribosomal_uS14_CS"/>
</dbReference>
<gene>
    <name evidence="5 6" type="primary">rps14</name>
</gene>
<dbReference type="AlphaFoldDB" id="A0A2I4Q2G1"/>
<evidence type="ECO:0000256" key="1">
    <source>
        <dbReference type="ARBA" id="ARBA00009083"/>
    </source>
</evidence>
<dbReference type="InterPro" id="IPR001209">
    <property type="entry name" value="Ribosomal_uS14"/>
</dbReference>
<dbReference type="GO" id="GO:0006412">
    <property type="term" value="P:translation"/>
    <property type="evidence" value="ECO:0007669"/>
    <property type="project" value="UniProtKB-UniRule"/>
</dbReference>
<dbReference type="GO" id="GO:0019843">
    <property type="term" value="F:rRNA binding"/>
    <property type="evidence" value="ECO:0007669"/>
    <property type="project" value="UniProtKB-UniRule"/>
</dbReference>
<dbReference type="Pfam" id="PF00253">
    <property type="entry name" value="Ribosomal_S14"/>
    <property type="match status" value="1"/>
</dbReference>
<keyword evidence="6" id="KW-0934">Plastid</keyword>
<dbReference type="GeneID" id="35656070"/>
<dbReference type="PANTHER" id="PTHR19836:SF19">
    <property type="entry name" value="SMALL RIBOSOMAL SUBUNIT PROTEIN US14M"/>
    <property type="match status" value="1"/>
</dbReference>
<dbReference type="PROSITE" id="PS00527">
    <property type="entry name" value="RIBOSOMAL_S14"/>
    <property type="match status" value="1"/>
</dbReference>
<dbReference type="EMBL" id="KY433579">
    <property type="protein sequence ID" value="AQZ25027.1"/>
    <property type="molecule type" value="Genomic_DNA"/>
</dbReference>
<keyword evidence="3 5" id="KW-0687">Ribonucleoprotein</keyword>
<comment type="subcellular location">
    <subcellularLocation>
        <location evidence="5">Plastid</location>
        <location evidence="5">Chloroplast</location>
    </subcellularLocation>
</comment>
<dbReference type="InterPro" id="IPR023036">
    <property type="entry name" value="Ribosomal_uS14_bac/plastid"/>
</dbReference>
<protein>
    <recommendedName>
        <fullName evidence="4 5">Small ribosomal subunit protein uS14c</fullName>
    </recommendedName>
</protein>
<evidence type="ECO:0000313" key="6">
    <source>
        <dbReference type="EMBL" id="AQZ25027.1"/>
    </source>
</evidence>
<sequence>MAKQSMIEREKKRVKLVNRYNEKRKLLLSEFKESKTFLDKQVIHQKIEKLPRNSSNIRIRNRCWQTGRSRGVYRDFGLCRHMLREMAHNGMLPGVRKASW</sequence>
<keyword evidence="6" id="KW-0150">Chloroplast</keyword>
<keyword evidence="5" id="KW-0699">rRNA-binding</keyword>
<dbReference type="HAMAP" id="MF_00537">
    <property type="entry name" value="Ribosomal_uS14_1"/>
    <property type="match status" value="1"/>
</dbReference>
<reference evidence="6" key="1">
    <citation type="journal article" date="2017" name="Mar. Biotechnol.">
        <title>Plastid Genome of Dictyopteris divaricata (Dictyotales, Phaeophyceae): Understanding the Evolution of Plastid Genomes in Brown Algae.</title>
        <authorList>
            <person name="Liu F."/>
            <person name="Jin Z."/>
            <person name="Wang Y."/>
            <person name="Bi Y."/>
            <person name="Melton J.T.III."/>
        </authorList>
    </citation>
    <scope>NUCLEOTIDE SEQUENCE</scope>
</reference>
<dbReference type="SUPFAM" id="SSF57716">
    <property type="entry name" value="Glucocorticoid receptor-like (DNA-binding domain)"/>
    <property type="match status" value="1"/>
</dbReference>
<dbReference type="GO" id="GO:0015935">
    <property type="term" value="C:small ribosomal subunit"/>
    <property type="evidence" value="ECO:0007669"/>
    <property type="project" value="TreeGrafter"/>
</dbReference>
<evidence type="ECO:0000256" key="4">
    <source>
        <dbReference type="ARBA" id="ARBA00035247"/>
    </source>
</evidence>
<name>A0A2I4Q2G1_9PHAE</name>
<dbReference type="Gene3D" id="1.10.287.1480">
    <property type="match status" value="1"/>
</dbReference>
<dbReference type="FunFam" id="1.10.287.1480:FF:000001">
    <property type="entry name" value="30S ribosomal protein S14"/>
    <property type="match status" value="1"/>
</dbReference>
<comment type="similarity">
    <text evidence="1 5">Belongs to the universal ribosomal protein uS14 family.</text>
</comment>
<evidence type="ECO:0000256" key="5">
    <source>
        <dbReference type="HAMAP-Rule" id="MF_00537"/>
    </source>
</evidence>